<evidence type="ECO:0000313" key="1">
    <source>
        <dbReference type="EMBL" id="CAG7716008.1"/>
    </source>
</evidence>
<protein>
    <submittedName>
        <fullName evidence="1">Uncharacterized protein</fullName>
    </submittedName>
</protein>
<gene>
    <name evidence="1" type="ORF">AFUS01_LOCUS5541</name>
</gene>
<keyword evidence="2" id="KW-1185">Reference proteome</keyword>
<feature type="non-terminal residue" evidence="1">
    <location>
        <position position="122"/>
    </location>
</feature>
<dbReference type="EMBL" id="CAJVCH010035315">
    <property type="protein sequence ID" value="CAG7716008.1"/>
    <property type="molecule type" value="Genomic_DNA"/>
</dbReference>
<evidence type="ECO:0000313" key="2">
    <source>
        <dbReference type="Proteomes" id="UP000708208"/>
    </source>
</evidence>
<reference evidence="1" key="1">
    <citation type="submission" date="2021-06" db="EMBL/GenBank/DDBJ databases">
        <authorList>
            <person name="Hodson N. C."/>
            <person name="Mongue J. A."/>
            <person name="Jaron S. K."/>
        </authorList>
    </citation>
    <scope>NUCLEOTIDE SEQUENCE</scope>
</reference>
<proteinExistence type="predicted"/>
<dbReference type="Proteomes" id="UP000708208">
    <property type="component" value="Unassembled WGS sequence"/>
</dbReference>
<name>A0A8J2J7N3_9HEXA</name>
<organism evidence="1 2">
    <name type="scientific">Allacma fusca</name>
    <dbReference type="NCBI Taxonomy" id="39272"/>
    <lineage>
        <taxon>Eukaryota</taxon>
        <taxon>Metazoa</taxon>
        <taxon>Ecdysozoa</taxon>
        <taxon>Arthropoda</taxon>
        <taxon>Hexapoda</taxon>
        <taxon>Collembola</taxon>
        <taxon>Symphypleona</taxon>
        <taxon>Sminthuridae</taxon>
        <taxon>Allacma</taxon>
    </lineage>
</organism>
<comment type="caution">
    <text evidence="1">The sequence shown here is derived from an EMBL/GenBank/DDBJ whole genome shotgun (WGS) entry which is preliminary data.</text>
</comment>
<accession>A0A8J2J7N3</accession>
<sequence length="122" mass="13586">MLPSNRSKRRKAAYAVGEMLQAIQDSESSENIELVLRKESTTSQVQATDDCNLIEINATLEESAFCLALTSDSSSNEQVITLPMHLELENQIAQWSINFNISHVSVNGLLKILQTNVDKNIH</sequence>
<dbReference type="AlphaFoldDB" id="A0A8J2J7N3"/>